<feature type="domain" description="Glycoside-hydrolase family GH114 TIM-barrel" evidence="3">
    <location>
        <begin position="69"/>
        <end position="286"/>
    </location>
</feature>
<protein>
    <recommendedName>
        <fullName evidence="3">Glycoside-hydrolase family GH114 TIM-barrel domain-containing protein</fullName>
    </recommendedName>
</protein>
<evidence type="ECO:0000313" key="4">
    <source>
        <dbReference type="EMBL" id="MCP2257897.1"/>
    </source>
</evidence>
<keyword evidence="2" id="KW-0732">Signal</keyword>
<accession>A0ABT1HQW7</accession>
<feature type="compositionally biased region" description="Low complexity" evidence="1">
    <location>
        <begin position="48"/>
        <end position="60"/>
    </location>
</feature>
<evidence type="ECO:0000256" key="1">
    <source>
        <dbReference type="SAM" id="MobiDB-lite"/>
    </source>
</evidence>
<dbReference type="Proteomes" id="UP001205311">
    <property type="component" value="Unassembled WGS sequence"/>
</dbReference>
<sequence length="291" mass="32061">MRKAPAGLLLLVLLVSSCSGGSRDDPGPADSSASPPPPVTSPQPSPPAGTTGAPGSTPAQWWVPTPGTTWQWQLHGQIDLDVDAAVYDVDGVETSAETVKALKERGRRVICYVNVGAYEDFRPDRERFPDQVLGQGNDWKGERWLDIRRLDVLEPLMARRFDECAAKGFDAVEADLVDAYQHDSGFPITAEHQLAYNRALARLAHERGLAIGLKNDLDQIPQLVGEFDFAVNEQCAEFDECERLTPFVRAGKAVFHAEYTVSNERFCARTKALGLSSIRKRKDLDAARWPC</sequence>
<dbReference type="InterPro" id="IPR004352">
    <property type="entry name" value="GH114_TIM-barrel"/>
</dbReference>
<dbReference type="SUPFAM" id="SSF51445">
    <property type="entry name" value="(Trans)glycosidases"/>
    <property type="match status" value="1"/>
</dbReference>
<reference evidence="4 5" key="1">
    <citation type="submission" date="2022-06" db="EMBL/GenBank/DDBJ databases">
        <title>Genomic Encyclopedia of Archaeal and Bacterial Type Strains, Phase II (KMG-II): from individual species to whole genera.</title>
        <authorList>
            <person name="Goeker M."/>
        </authorList>
    </citation>
    <scope>NUCLEOTIDE SEQUENCE [LARGE SCALE GENOMIC DNA]</scope>
    <source>
        <strain evidence="4 5">DSM 40477</strain>
    </source>
</reference>
<dbReference type="PANTHER" id="PTHR35273">
    <property type="entry name" value="ALPHA-1,4 POLYGALACTOSAMINIDASE, PUTATIVE (AFU_ORTHOLOGUE AFUA_3G07890)-RELATED"/>
    <property type="match status" value="1"/>
</dbReference>
<dbReference type="Pfam" id="PF03537">
    <property type="entry name" value="Glyco_hydro_114"/>
    <property type="match status" value="1"/>
</dbReference>
<feature type="chain" id="PRO_5047450558" description="Glycoside-hydrolase family GH114 TIM-barrel domain-containing protein" evidence="2">
    <location>
        <begin position="25"/>
        <end position="291"/>
    </location>
</feature>
<feature type="region of interest" description="Disordered" evidence="1">
    <location>
        <begin position="20"/>
        <end position="61"/>
    </location>
</feature>
<name>A0ABT1HQW7_STRSD</name>
<gene>
    <name evidence="4" type="ORF">LX15_001583</name>
</gene>
<feature type="signal peptide" evidence="2">
    <location>
        <begin position="1"/>
        <end position="24"/>
    </location>
</feature>
<comment type="caution">
    <text evidence="4">The sequence shown here is derived from an EMBL/GenBank/DDBJ whole genome shotgun (WGS) entry which is preliminary data.</text>
</comment>
<feature type="compositionally biased region" description="Pro residues" evidence="1">
    <location>
        <begin position="34"/>
        <end position="47"/>
    </location>
</feature>
<evidence type="ECO:0000256" key="2">
    <source>
        <dbReference type="SAM" id="SignalP"/>
    </source>
</evidence>
<dbReference type="Gene3D" id="3.20.20.70">
    <property type="entry name" value="Aldolase class I"/>
    <property type="match status" value="1"/>
</dbReference>
<dbReference type="RefSeq" id="WP_380495705.1">
    <property type="nucleotide sequence ID" value="NZ_JBHMCX010000007.1"/>
</dbReference>
<organism evidence="4 5">
    <name type="scientific">Streptoalloteichus tenebrarius (strain ATCC 17920 / DSM 40477 / JCM 4838 / CBS 697.72 / NBRC 16177 / NCIMB 11028 / NRRL B-12390 / A12253. 1 / ISP 5477)</name>
    <name type="common">Streptomyces tenebrarius</name>
    <dbReference type="NCBI Taxonomy" id="1933"/>
    <lineage>
        <taxon>Bacteria</taxon>
        <taxon>Bacillati</taxon>
        <taxon>Actinomycetota</taxon>
        <taxon>Actinomycetes</taxon>
        <taxon>Pseudonocardiales</taxon>
        <taxon>Pseudonocardiaceae</taxon>
        <taxon>Streptoalloteichus</taxon>
    </lineage>
</organism>
<evidence type="ECO:0000259" key="3">
    <source>
        <dbReference type="Pfam" id="PF03537"/>
    </source>
</evidence>
<dbReference type="PROSITE" id="PS51257">
    <property type="entry name" value="PROKAR_LIPOPROTEIN"/>
    <property type="match status" value="1"/>
</dbReference>
<dbReference type="PANTHER" id="PTHR35273:SF2">
    <property type="entry name" value="ALPHA-GALACTOSIDASE"/>
    <property type="match status" value="1"/>
</dbReference>
<evidence type="ECO:0000313" key="5">
    <source>
        <dbReference type="Proteomes" id="UP001205311"/>
    </source>
</evidence>
<dbReference type="InterPro" id="IPR017853">
    <property type="entry name" value="GH"/>
</dbReference>
<dbReference type="InterPro" id="IPR013785">
    <property type="entry name" value="Aldolase_TIM"/>
</dbReference>
<proteinExistence type="predicted"/>
<keyword evidence="5" id="KW-1185">Reference proteome</keyword>
<dbReference type="EMBL" id="JAMTCP010000005">
    <property type="protein sequence ID" value="MCP2257897.1"/>
    <property type="molecule type" value="Genomic_DNA"/>
</dbReference>